<dbReference type="EMBL" id="LT629791">
    <property type="protein sequence ID" value="SDU62427.1"/>
    <property type="molecule type" value="Genomic_DNA"/>
</dbReference>
<evidence type="ECO:0000313" key="8">
    <source>
        <dbReference type="Proteomes" id="UP000182977"/>
    </source>
</evidence>
<comment type="subcellular location">
    <subcellularLocation>
        <location evidence="1">Cell membrane</location>
        <topology evidence="1">Multi-pass membrane protein</topology>
    </subcellularLocation>
</comment>
<evidence type="ECO:0000256" key="6">
    <source>
        <dbReference type="SAM" id="Phobius"/>
    </source>
</evidence>
<gene>
    <name evidence="7" type="ORF">SAMN04488563_3308</name>
</gene>
<protein>
    <submittedName>
        <fullName evidence="7">Membrane protein</fullName>
    </submittedName>
</protein>
<dbReference type="GO" id="GO:0005886">
    <property type="term" value="C:plasma membrane"/>
    <property type="evidence" value="ECO:0007669"/>
    <property type="project" value="UniProtKB-SubCell"/>
</dbReference>
<name>A0A1H2K140_9ACTN</name>
<keyword evidence="3 6" id="KW-0812">Transmembrane</keyword>
<keyword evidence="5 6" id="KW-0472">Membrane</keyword>
<feature type="transmembrane region" description="Helical" evidence="6">
    <location>
        <begin position="92"/>
        <end position="113"/>
    </location>
</feature>
<proteinExistence type="predicted"/>
<evidence type="ECO:0000256" key="1">
    <source>
        <dbReference type="ARBA" id="ARBA00004651"/>
    </source>
</evidence>
<dbReference type="Proteomes" id="UP000182977">
    <property type="component" value="Chromosome I"/>
</dbReference>
<evidence type="ECO:0000256" key="3">
    <source>
        <dbReference type="ARBA" id="ARBA00022692"/>
    </source>
</evidence>
<feature type="transmembrane region" description="Helical" evidence="6">
    <location>
        <begin position="172"/>
        <end position="194"/>
    </location>
</feature>
<evidence type="ECO:0000256" key="2">
    <source>
        <dbReference type="ARBA" id="ARBA00022475"/>
    </source>
</evidence>
<feature type="transmembrane region" description="Helical" evidence="6">
    <location>
        <begin position="245"/>
        <end position="267"/>
    </location>
</feature>
<feature type="transmembrane region" description="Helical" evidence="6">
    <location>
        <begin position="140"/>
        <end position="160"/>
    </location>
</feature>
<keyword evidence="2" id="KW-1003">Cell membrane</keyword>
<evidence type="ECO:0000256" key="5">
    <source>
        <dbReference type="ARBA" id="ARBA00023136"/>
    </source>
</evidence>
<evidence type="ECO:0000256" key="4">
    <source>
        <dbReference type="ARBA" id="ARBA00022989"/>
    </source>
</evidence>
<organism evidence="7 8">
    <name type="scientific">Jiangella alkaliphila</name>
    <dbReference type="NCBI Taxonomy" id="419479"/>
    <lineage>
        <taxon>Bacteria</taxon>
        <taxon>Bacillati</taxon>
        <taxon>Actinomycetota</taxon>
        <taxon>Actinomycetes</taxon>
        <taxon>Jiangellales</taxon>
        <taxon>Jiangellaceae</taxon>
        <taxon>Jiangella</taxon>
    </lineage>
</organism>
<dbReference type="AlphaFoldDB" id="A0A1H2K140"/>
<accession>A0A1H2K140</accession>
<keyword evidence="8" id="KW-1185">Reference proteome</keyword>
<evidence type="ECO:0000313" key="7">
    <source>
        <dbReference type="EMBL" id="SDU62427.1"/>
    </source>
</evidence>
<feature type="transmembrane region" description="Helical" evidence="6">
    <location>
        <begin position="206"/>
        <end position="225"/>
    </location>
</feature>
<dbReference type="Pfam" id="PF03631">
    <property type="entry name" value="Virul_fac_BrkB"/>
    <property type="match status" value="1"/>
</dbReference>
<dbReference type="STRING" id="419479.SAMN04488563_3308"/>
<reference evidence="8" key="1">
    <citation type="submission" date="2016-10" db="EMBL/GenBank/DDBJ databases">
        <authorList>
            <person name="Varghese N."/>
            <person name="Submissions S."/>
        </authorList>
    </citation>
    <scope>NUCLEOTIDE SEQUENCE [LARGE SCALE GENOMIC DNA]</scope>
    <source>
        <strain evidence="8">DSM 45079</strain>
    </source>
</reference>
<feature type="transmembrane region" description="Helical" evidence="6">
    <location>
        <begin position="48"/>
        <end position="72"/>
    </location>
</feature>
<dbReference type="InterPro" id="IPR017039">
    <property type="entry name" value="Virul_fac_BrkB"/>
</dbReference>
<sequence>MSPERNDLPERGPVRAPAWLLDRWPGRIAVNSAAGCVRIDVFDRAMTIAAQLFSSVLPILILLATWTGASAADATAEALRMPDESREVLDDAVVGASDAAFGVVGVLIVLVSATSLSRAMTRAYTAVWALPRPRNRLGSAWRWLAAVVALALSVVLVRWLGTLGDRLPEPQAWRSGTAFAADAAVAVFVPWVLLAGAVRPRPLLPGALLFAVTMLAARPASALWLPRALESSAERFGSIGVAFTYLTWLYAVAFCFLVTAVVGRAIATDEGRLGRWFGS</sequence>
<keyword evidence="4 6" id="KW-1133">Transmembrane helix</keyword>